<dbReference type="Proteomes" id="UP000029066">
    <property type="component" value="Unassembled WGS sequence"/>
</dbReference>
<evidence type="ECO:0000313" key="3">
    <source>
        <dbReference type="Proteomes" id="UP000029066"/>
    </source>
</evidence>
<dbReference type="PANTHER" id="PTHR13174">
    <property type="entry name" value="D-GLUCURONYL C5-EPIMERASE"/>
    <property type="match status" value="1"/>
</dbReference>
<dbReference type="EC" id="5.1.3.17" evidence="2"/>
<dbReference type="GO" id="GO:0015012">
    <property type="term" value="P:heparan sulfate proteoglycan biosynthetic process"/>
    <property type="evidence" value="ECO:0007669"/>
    <property type="project" value="InterPro"/>
</dbReference>
<dbReference type="AlphaFoldDB" id="A0A087D915"/>
<accession>A0A087D915</accession>
<dbReference type="Gene3D" id="1.50.10.20">
    <property type="match status" value="1"/>
</dbReference>
<proteinExistence type="predicted"/>
<dbReference type="SUPFAM" id="SSF48208">
    <property type="entry name" value="Six-hairpin glycosidases"/>
    <property type="match status" value="1"/>
</dbReference>
<feature type="domain" description="D-glucuronyl C5-epimerase C-terminal" evidence="1">
    <location>
        <begin position="132"/>
        <end position="283"/>
    </location>
</feature>
<protein>
    <submittedName>
        <fullName evidence="2">Thioredoxin domain-containing protein</fullName>
        <ecNumber evidence="2">5.1.3.17</ecNumber>
    </submittedName>
</protein>
<evidence type="ECO:0000259" key="1">
    <source>
        <dbReference type="Pfam" id="PF06662"/>
    </source>
</evidence>
<dbReference type="GO" id="GO:0047464">
    <property type="term" value="F:heparosan-N-sulfate-glucuronate 5-epimerase activity"/>
    <property type="evidence" value="ECO:0007669"/>
    <property type="project" value="UniProtKB-EC"/>
</dbReference>
<reference evidence="2 3" key="1">
    <citation type="submission" date="2014-03" db="EMBL/GenBank/DDBJ databases">
        <title>Genomics of Bifidobacteria.</title>
        <authorList>
            <person name="Ventura M."/>
            <person name="Milani C."/>
            <person name="Lugli G.A."/>
        </authorList>
    </citation>
    <scope>NUCLEOTIDE SEQUENCE [LARGE SCALE GENOMIC DNA]</scope>
    <source>
        <strain evidence="2 3">DSM 23967</strain>
    </source>
</reference>
<dbReference type="RefSeq" id="WP_051917417.1">
    <property type="nucleotide sequence ID" value="NZ_JDUT01000015.1"/>
</dbReference>
<comment type="caution">
    <text evidence="2">The sequence shown here is derived from an EMBL/GenBank/DDBJ whole genome shotgun (WGS) entry which is preliminary data.</text>
</comment>
<dbReference type="PANTHER" id="PTHR13174:SF3">
    <property type="entry name" value="D-GLUCURONYL C5-EPIMERASE"/>
    <property type="match status" value="1"/>
</dbReference>
<dbReference type="OrthoDB" id="5241829at2"/>
<gene>
    <name evidence="2" type="ORF">BISA_2129</name>
</gene>
<evidence type="ECO:0000313" key="2">
    <source>
        <dbReference type="EMBL" id="KFI92015.1"/>
    </source>
</evidence>
<keyword evidence="2" id="KW-0413">Isomerase</keyword>
<dbReference type="GO" id="GO:0005975">
    <property type="term" value="P:carbohydrate metabolic process"/>
    <property type="evidence" value="ECO:0007669"/>
    <property type="project" value="InterPro"/>
</dbReference>
<dbReference type="EMBL" id="JGZN01000010">
    <property type="protein sequence ID" value="KFI92015.1"/>
    <property type="molecule type" value="Genomic_DNA"/>
</dbReference>
<sequence>MGNQLLQKLTLLKRWSKILSGKTAVAVEQGIGKAFSTEKIAGYYNDLTGKVSDTTLLDDQGVPVTVIAGGDHRHFPIAIFQYALGSYDKFLLTKDQKYLTSFKSCIDWAIAHQREDGSWDAFSPIGSVKYTVSSMAQGEGASVLLRGYVQYGDAKYLDSARKAIDYMLVPLDKGGVSIHENGRLYLEEYPQSPRRSVLNGWIFSLFGLFDLSLIDKSYTNYFQQSVKTLAEELDQYDTGYWSYYDLEHRIASPAYHKLHIALLSVMAQLSDLRIYAEYAAKFEKYQNSSVNKYHAIARKVIQKLSEKSDAVIVQ</sequence>
<dbReference type="STRING" id="1437607.BISA_2129"/>
<dbReference type="InterPro" id="IPR010598">
    <property type="entry name" value="C5-epim_C"/>
</dbReference>
<dbReference type="InterPro" id="IPR008928">
    <property type="entry name" value="6-hairpin_glycosidase_sf"/>
</dbReference>
<dbReference type="InterPro" id="IPR039721">
    <property type="entry name" value="C5-epimerase"/>
</dbReference>
<name>A0A087D915_9BIFI</name>
<dbReference type="Pfam" id="PF06662">
    <property type="entry name" value="C5-epim_C"/>
    <property type="match status" value="1"/>
</dbReference>
<organism evidence="2 3">
    <name type="scientific">Bifidobacterium saguini DSM 23967</name>
    <dbReference type="NCBI Taxonomy" id="1437607"/>
    <lineage>
        <taxon>Bacteria</taxon>
        <taxon>Bacillati</taxon>
        <taxon>Actinomycetota</taxon>
        <taxon>Actinomycetes</taxon>
        <taxon>Bifidobacteriales</taxon>
        <taxon>Bifidobacteriaceae</taxon>
        <taxon>Bifidobacterium</taxon>
    </lineage>
</organism>